<dbReference type="HOGENOM" id="CLU_3013007_0_0_12"/>
<evidence type="ECO:0000313" key="1">
    <source>
        <dbReference type="EMBL" id="AFM12627.1"/>
    </source>
</evidence>
<dbReference type="EMBL" id="CP002959">
    <property type="protein sequence ID" value="AFM12627.1"/>
    <property type="molecule type" value="Genomic_DNA"/>
</dbReference>
<sequence length="56" mass="6029">MKLVQNADKQTFTANELSFAEVKTLRDALKAFAKGGSTQAAKLAAEIETALDNMQV</sequence>
<dbReference type="Proteomes" id="UP000006048">
    <property type="component" value="Chromosome"/>
</dbReference>
<proteinExistence type="predicted"/>
<dbReference type="STRING" id="869212.Turpa_1980"/>
<gene>
    <name evidence="1" type="ordered locus">Turpa_1980</name>
</gene>
<keyword evidence="2" id="KW-1185">Reference proteome</keyword>
<dbReference type="KEGG" id="tpx:Turpa_1980"/>
<dbReference type="AlphaFoldDB" id="I4B5S0"/>
<name>I4B5S0_TURPD</name>
<reference evidence="1 2" key="1">
    <citation type="submission" date="2012-06" db="EMBL/GenBank/DDBJ databases">
        <title>The complete chromosome of genome of Turneriella parva DSM 21527.</title>
        <authorList>
            <consortium name="US DOE Joint Genome Institute (JGI-PGF)"/>
            <person name="Lucas S."/>
            <person name="Han J."/>
            <person name="Lapidus A."/>
            <person name="Bruce D."/>
            <person name="Goodwin L."/>
            <person name="Pitluck S."/>
            <person name="Peters L."/>
            <person name="Kyrpides N."/>
            <person name="Mavromatis K."/>
            <person name="Ivanova N."/>
            <person name="Mikhailova N."/>
            <person name="Chertkov O."/>
            <person name="Detter J.C."/>
            <person name="Tapia R."/>
            <person name="Han C."/>
            <person name="Land M."/>
            <person name="Hauser L."/>
            <person name="Markowitz V."/>
            <person name="Cheng J.-F."/>
            <person name="Hugenholtz P."/>
            <person name="Woyke T."/>
            <person name="Wu D."/>
            <person name="Gronow S."/>
            <person name="Wellnitz S."/>
            <person name="Brambilla E."/>
            <person name="Klenk H.-P."/>
            <person name="Eisen J.A."/>
        </authorList>
    </citation>
    <scope>NUCLEOTIDE SEQUENCE [LARGE SCALE GENOMIC DNA]</scope>
    <source>
        <strain evidence="2">ATCC BAA-1111 / DSM 21527 / NCTC 11395 / H</strain>
    </source>
</reference>
<accession>I4B5S0</accession>
<protein>
    <submittedName>
        <fullName evidence="1">Uncharacterized protein</fullName>
    </submittedName>
</protein>
<organism evidence="1 2">
    <name type="scientific">Turneriella parva (strain ATCC BAA-1111 / DSM 21527 / NCTC 11395 / H)</name>
    <name type="common">Leptospira parva</name>
    <dbReference type="NCBI Taxonomy" id="869212"/>
    <lineage>
        <taxon>Bacteria</taxon>
        <taxon>Pseudomonadati</taxon>
        <taxon>Spirochaetota</taxon>
        <taxon>Spirochaetia</taxon>
        <taxon>Leptospirales</taxon>
        <taxon>Leptospiraceae</taxon>
        <taxon>Turneriella</taxon>
    </lineage>
</organism>
<dbReference type="RefSeq" id="WP_014803134.1">
    <property type="nucleotide sequence ID" value="NC_018020.1"/>
</dbReference>
<evidence type="ECO:0000313" key="2">
    <source>
        <dbReference type="Proteomes" id="UP000006048"/>
    </source>
</evidence>